<dbReference type="EMBL" id="JAELVR010000005">
    <property type="protein sequence ID" value="MBJ6371729.1"/>
    <property type="molecule type" value="Genomic_DNA"/>
</dbReference>
<sequence>MSQVELVLQSETMTDAAMQARMRQLSREMQARADVKTEQARGPAQAGAKGEPITIGALLVTFISSGAAVAALNVLKSWIEKDKSLSFTIKKADGTEITVNATNMEEAEKFVQSLGGAG</sequence>
<accession>A0A8J7JBH0</accession>
<dbReference type="Proteomes" id="UP000619079">
    <property type="component" value="Unassembled WGS sequence"/>
</dbReference>
<comment type="caution">
    <text evidence="3">The sequence shown here is derived from an EMBL/GenBank/DDBJ whole genome shotgun (WGS) entry which is preliminary data.</text>
</comment>
<evidence type="ECO:0000256" key="2">
    <source>
        <dbReference type="SAM" id="Phobius"/>
    </source>
</evidence>
<dbReference type="AlphaFoldDB" id="A0A8J7JBH0"/>
<feature type="compositionally biased region" description="Basic and acidic residues" evidence="1">
    <location>
        <begin position="28"/>
        <end position="39"/>
    </location>
</feature>
<evidence type="ECO:0000313" key="4">
    <source>
        <dbReference type="Proteomes" id="UP000619079"/>
    </source>
</evidence>
<organism evidence="3 4">
    <name type="scientific">Sedimentitalea arenosa</name>
    <dbReference type="NCBI Taxonomy" id="2798803"/>
    <lineage>
        <taxon>Bacteria</taxon>
        <taxon>Pseudomonadati</taxon>
        <taxon>Pseudomonadota</taxon>
        <taxon>Alphaproteobacteria</taxon>
        <taxon>Rhodobacterales</taxon>
        <taxon>Paracoccaceae</taxon>
        <taxon>Sedimentitalea</taxon>
    </lineage>
</organism>
<protein>
    <submittedName>
        <fullName evidence="3">Uncharacterized protein</fullName>
    </submittedName>
</protein>
<reference evidence="3" key="1">
    <citation type="submission" date="2020-12" db="EMBL/GenBank/DDBJ databases">
        <title>Sedimentitalea sp. nov., isolated from sand in Incheon.</title>
        <authorList>
            <person name="Kim W."/>
        </authorList>
    </citation>
    <scope>NUCLEOTIDE SEQUENCE</scope>
    <source>
        <strain evidence="3">CAU 1593</strain>
    </source>
</reference>
<dbReference type="InterPro" id="IPR045428">
    <property type="entry name" value="EACC1"/>
</dbReference>
<keyword evidence="4" id="KW-1185">Reference proteome</keyword>
<proteinExistence type="predicted"/>
<evidence type="ECO:0000313" key="3">
    <source>
        <dbReference type="EMBL" id="MBJ6371729.1"/>
    </source>
</evidence>
<feature type="region of interest" description="Disordered" evidence="1">
    <location>
        <begin position="28"/>
        <end position="49"/>
    </location>
</feature>
<keyword evidence="2" id="KW-0472">Membrane</keyword>
<gene>
    <name evidence="3" type="ORF">JF290_09335</name>
</gene>
<keyword evidence="2" id="KW-0812">Transmembrane</keyword>
<feature type="transmembrane region" description="Helical" evidence="2">
    <location>
        <begin position="53"/>
        <end position="75"/>
    </location>
</feature>
<dbReference type="Pfam" id="PF19953">
    <property type="entry name" value="EACC1"/>
    <property type="match status" value="1"/>
</dbReference>
<keyword evidence="2" id="KW-1133">Transmembrane helix</keyword>
<dbReference type="RefSeq" id="WP_199024577.1">
    <property type="nucleotide sequence ID" value="NZ_JAELVR010000005.1"/>
</dbReference>
<name>A0A8J7JBH0_9RHOB</name>
<evidence type="ECO:0000256" key="1">
    <source>
        <dbReference type="SAM" id="MobiDB-lite"/>
    </source>
</evidence>